<dbReference type="AlphaFoldDB" id="A0A8K0KB01"/>
<comment type="caution">
    <text evidence="1">The sequence shown here is derived from an EMBL/GenBank/DDBJ whole genome shotgun (WGS) entry which is preliminary data.</text>
</comment>
<reference evidence="1" key="2">
    <citation type="submission" date="2017-10" db="EMBL/GenBank/DDBJ databases">
        <title>Ladona fulva Genome sequencing and assembly.</title>
        <authorList>
            <person name="Murali S."/>
            <person name="Richards S."/>
            <person name="Bandaranaike D."/>
            <person name="Bellair M."/>
            <person name="Blankenburg K."/>
            <person name="Chao H."/>
            <person name="Dinh H."/>
            <person name="Doddapaneni H."/>
            <person name="Dugan-Rocha S."/>
            <person name="Elkadiri S."/>
            <person name="Gnanaolivu R."/>
            <person name="Hernandez B."/>
            <person name="Skinner E."/>
            <person name="Javaid M."/>
            <person name="Lee S."/>
            <person name="Li M."/>
            <person name="Ming W."/>
            <person name="Munidasa M."/>
            <person name="Muniz J."/>
            <person name="Nguyen L."/>
            <person name="Hughes D."/>
            <person name="Osuji N."/>
            <person name="Pu L.-L."/>
            <person name="Puazo M."/>
            <person name="Qu C."/>
            <person name="Quiroz J."/>
            <person name="Raj R."/>
            <person name="Weissenberger G."/>
            <person name="Xin Y."/>
            <person name="Zou X."/>
            <person name="Han Y."/>
            <person name="Worley K."/>
            <person name="Muzny D."/>
            <person name="Gibbs R."/>
        </authorList>
    </citation>
    <scope>NUCLEOTIDE SEQUENCE</scope>
    <source>
        <strain evidence="1">Sampled in the wild</strain>
    </source>
</reference>
<evidence type="ECO:0000313" key="2">
    <source>
        <dbReference type="Proteomes" id="UP000792457"/>
    </source>
</evidence>
<accession>A0A8K0KB01</accession>
<reference evidence="1" key="1">
    <citation type="submission" date="2013-04" db="EMBL/GenBank/DDBJ databases">
        <authorList>
            <person name="Qu J."/>
            <person name="Murali S.C."/>
            <person name="Bandaranaike D."/>
            <person name="Bellair M."/>
            <person name="Blankenburg K."/>
            <person name="Chao H."/>
            <person name="Dinh H."/>
            <person name="Doddapaneni H."/>
            <person name="Downs B."/>
            <person name="Dugan-Rocha S."/>
            <person name="Elkadiri S."/>
            <person name="Gnanaolivu R.D."/>
            <person name="Hernandez B."/>
            <person name="Javaid M."/>
            <person name="Jayaseelan J.C."/>
            <person name="Lee S."/>
            <person name="Li M."/>
            <person name="Ming W."/>
            <person name="Munidasa M."/>
            <person name="Muniz J."/>
            <person name="Nguyen L."/>
            <person name="Ongeri F."/>
            <person name="Osuji N."/>
            <person name="Pu L.-L."/>
            <person name="Puazo M."/>
            <person name="Qu C."/>
            <person name="Quiroz J."/>
            <person name="Raj R."/>
            <person name="Weissenberger G."/>
            <person name="Xin Y."/>
            <person name="Zou X."/>
            <person name="Han Y."/>
            <person name="Richards S."/>
            <person name="Worley K."/>
            <person name="Muzny D."/>
            <person name="Gibbs R."/>
        </authorList>
    </citation>
    <scope>NUCLEOTIDE SEQUENCE</scope>
    <source>
        <strain evidence="1">Sampled in the wild</strain>
    </source>
</reference>
<dbReference type="EMBL" id="KZ308569">
    <property type="protein sequence ID" value="KAG8231721.1"/>
    <property type="molecule type" value="Genomic_DNA"/>
</dbReference>
<protein>
    <submittedName>
        <fullName evidence="1">Uncharacterized protein</fullName>
    </submittedName>
</protein>
<evidence type="ECO:0000313" key="1">
    <source>
        <dbReference type="EMBL" id="KAG8231721.1"/>
    </source>
</evidence>
<name>A0A8K0KB01_LADFU</name>
<gene>
    <name evidence="1" type="ORF">J437_LFUL013185</name>
</gene>
<sequence length="90" mass="10163">MNPLPPRFYGLPKLHKENQPVRPIVSGISAPAHKLAYMLNSEIRQITKFHPKYSVANSTELASELGKKSILSNTKKLRSRTNVKIKVKIL</sequence>
<proteinExistence type="predicted"/>
<organism evidence="1 2">
    <name type="scientific">Ladona fulva</name>
    <name type="common">Scarce chaser dragonfly</name>
    <name type="synonym">Libellula fulva</name>
    <dbReference type="NCBI Taxonomy" id="123851"/>
    <lineage>
        <taxon>Eukaryota</taxon>
        <taxon>Metazoa</taxon>
        <taxon>Ecdysozoa</taxon>
        <taxon>Arthropoda</taxon>
        <taxon>Hexapoda</taxon>
        <taxon>Insecta</taxon>
        <taxon>Pterygota</taxon>
        <taxon>Palaeoptera</taxon>
        <taxon>Odonata</taxon>
        <taxon>Epiprocta</taxon>
        <taxon>Anisoptera</taxon>
        <taxon>Libelluloidea</taxon>
        <taxon>Libellulidae</taxon>
        <taxon>Ladona</taxon>
    </lineage>
</organism>
<keyword evidence="2" id="KW-1185">Reference proteome</keyword>
<dbReference type="Proteomes" id="UP000792457">
    <property type="component" value="Unassembled WGS sequence"/>
</dbReference>